<name>A0AAD7DGX9_9AGAR</name>
<comment type="caution">
    <text evidence="1">The sequence shown here is derived from an EMBL/GenBank/DDBJ whole genome shotgun (WGS) entry which is preliminary data.</text>
</comment>
<dbReference type="AlphaFoldDB" id="A0AAD7DGX9"/>
<evidence type="ECO:0000313" key="1">
    <source>
        <dbReference type="EMBL" id="KAJ7691492.1"/>
    </source>
</evidence>
<dbReference type="Proteomes" id="UP001215598">
    <property type="component" value="Unassembled WGS sequence"/>
</dbReference>
<proteinExistence type="predicted"/>
<reference evidence="1" key="1">
    <citation type="submission" date="2023-03" db="EMBL/GenBank/DDBJ databases">
        <title>Massive genome expansion in bonnet fungi (Mycena s.s.) driven by repeated elements and novel gene families across ecological guilds.</title>
        <authorList>
            <consortium name="Lawrence Berkeley National Laboratory"/>
            <person name="Harder C.B."/>
            <person name="Miyauchi S."/>
            <person name="Viragh M."/>
            <person name="Kuo A."/>
            <person name="Thoen E."/>
            <person name="Andreopoulos B."/>
            <person name="Lu D."/>
            <person name="Skrede I."/>
            <person name="Drula E."/>
            <person name="Henrissat B."/>
            <person name="Morin E."/>
            <person name="Kohler A."/>
            <person name="Barry K."/>
            <person name="LaButti K."/>
            <person name="Morin E."/>
            <person name="Salamov A."/>
            <person name="Lipzen A."/>
            <person name="Mereny Z."/>
            <person name="Hegedus B."/>
            <person name="Baldrian P."/>
            <person name="Stursova M."/>
            <person name="Weitz H."/>
            <person name="Taylor A."/>
            <person name="Grigoriev I.V."/>
            <person name="Nagy L.G."/>
            <person name="Martin F."/>
            <person name="Kauserud H."/>
        </authorList>
    </citation>
    <scope>NUCLEOTIDE SEQUENCE</scope>
    <source>
        <strain evidence="1">CBHHK182m</strain>
    </source>
</reference>
<gene>
    <name evidence="1" type="ORF">B0H16DRAFT_1752322</name>
</gene>
<sequence length="156" mass="16781">MPPRPTPPAKAVTGPPQPLVSRIDHLGDLLRNLPSALPENPFPTLYNFSLDPELLKDGGHFAAVGHALEISFETHLLAQQGRGIIFTERGERVNGLVKFLKTGVKNMSPGERTTSRQAWIERLITAAVDSGAKIPSRKWKVPVDSSGTSANPGSAT</sequence>
<accession>A0AAD7DGX9</accession>
<organism evidence="1 2">
    <name type="scientific">Mycena metata</name>
    <dbReference type="NCBI Taxonomy" id="1033252"/>
    <lineage>
        <taxon>Eukaryota</taxon>
        <taxon>Fungi</taxon>
        <taxon>Dikarya</taxon>
        <taxon>Basidiomycota</taxon>
        <taxon>Agaricomycotina</taxon>
        <taxon>Agaricomycetes</taxon>
        <taxon>Agaricomycetidae</taxon>
        <taxon>Agaricales</taxon>
        <taxon>Marasmiineae</taxon>
        <taxon>Mycenaceae</taxon>
        <taxon>Mycena</taxon>
    </lineage>
</organism>
<keyword evidence="2" id="KW-1185">Reference proteome</keyword>
<protein>
    <submittedName>
        <fullName evidence="1">Uncharacterized protein</fullName>
    </submittedName>
</protein>
<evidence type="ECO:0000313" key="2">
    <source>
        <dbReference type="Proteomes" id="UP001215598"/>
    </source>
</evidence>
<dbReference type="EMBL" id="JARKIB010000810">
    <property type="protein sequence ID" value="KAJ7691492.1"/>
    <property type="molecule type" value="Genomic_DNA"/>
</dbReference>